<sequence>MKTALVLLLVFTVVAASHAGGYDENVVLNVIKRAINNHRMRREYYGPFCPPCCPPYCRKISENSNLKDASVQKIVERSVLQTRKCPLDICRDHLENNHWRNNEVKTDTFITI</sequence>
<gene>
    <name evidence="3" type="primary">LOC106177190</name>
</gene>
<name>A0A1S3JY60_LINAN</name>
<dbReference type="RefSeq" id="XP_013415350.1">
    <property type="nucleotide sequence ID" value="XM_013559896.1"/>
</dbReference>
<dbReference type="GeneID" id="106177190"/>
<accession>A0A1S3JY60</accession>
<evidence type="ECO:0000313" key="3">
    <source>
        <dbReference type="RefSeq" id="XP_013415350.1"/>
    </source>
</evidence>
<keyword evidence="2" id="KW-1185">Reference proteome</keyword>
<feature type="chain" id="PRO_5010310120" evidence="1">
    <location>
        <begin position="20"/>
        <end position="112"/>
    </location>
</feature>
<dbReference type="AlphaFoldDB" id="A0A1S3JY60"/>
<organism evidence="2 3">
    <name type="scientific">Lingula anatina</name>
    <name type="common">Brachiopod</name>
    <name type="synonym">Lingula unguis</name>
    <dbReference type="NCBI Taxonomy" id="7574"/>
    <lineage>
        <taxon>Eukaryota</taxon>
        <taxon>Metazoa</taxon>
        <taxon>Spiralia</taxon>
        <taxon>Lophotrochozoa</taxon>
        <taxon>Brachiopoda</taxon>
        <taxon>Linguliformea</taxon>
        <taxon>Lingulata</taxon>
        <taxon>Lingulida</taxon>
        <taxon>Linguloidea</taxon>
        <taxon>Lingulidae</taxon>
        <taxon>Lingula</taxon>
    </lineage>
</organism>
<dbReference type="InParanoid" id="A0A1S3JY60"/>
<protein>
    <submittedName>
        <fullName evidence="3">Uncharacterized protein LOC106177190</fullName>
    </submittedName>
</protein>
<reference evidence="3" key="1">
    <citation type="submission" date="2025-08" db="UniProtKB">
        <authorList>
            <consortium name="RefSeq"/>
        </authorList>
    </citation>
    <scope>IDENTIFICATION</scope>
    <source>
        <tissue evidence="3">Gonads</tissue>
    </source>
</reference>
<evidence type="ECO:0000313" key="2">
    <source>
        <dbReference type="Proteomes" id="UP000085678"/>
    </source>
</evidence>
<evidence type="ECO:0000256" key="1">
    <source>
        <dbReference type="SAM" id="SignalP"/>
    </source>
</evidence>
<keyword evidence="1" id="KW-0732">Signal</keyword>
<proteinExistence type="predicted"/>
<dbReference type="Proteomes" id="UP000085678">
    <property type="component" value="Unplaced"/>
</dbReference>
<dbReference type="KEGG" id="lak:106177190"/>
<feature type="signal peptide" evidence="1">
    <location>
        <begin position="1"/>
        <end position="19"/>
    </location>
</feature>